<evidence type="ECO:0000256" key="2">
    <source>
        <dbReference type="ARBA" id="ARBA00023315"/>
    </source>
</evidence>
<accession>A0ABN1TU88</accession>
<organism evidence="5 6">
    <name type="scientific">Nocardioides dubius</name>
    <dbReference type="NCBI Taxonomy" id="317019"/>
    <lineage>
        <taxon>Bacteria</taxon>
        <taxon>Bacillati</taxon>
        <taxon>Actinomycetota</taxon>
        <taxon>Actinomycetes</taxon>
        <taxon>Propionibacteriales</taxon>
        <taxon>Nocardioidaceae</taxon>
        <taxon>Nocardioides</taxon>
    </lineage>
</organism>
<comment type="similarity">
    <text evidence="3">Belongs to the acetyltransferase family. RimJ subfamily.</text>
</comment>
<dbReference type="InterPro" id="IPR051531">
    <property type="entry name" value="N-acetyltransferase"/>
</dbReference>
<dbReference type="InterPro" id="IPR000182">
    <property type="entry name" value="GNAT_dom"/>
</dbReference>
<dbReference type="Proteomes" id="UP001501581">
    <property type="component" value="Unassembled WGS sequence"/>
</dbReference>
<evidence type="ECO:0000259" key="4">
    <source>
        <dbReference type="PROSITE" id="PS51186"/>
    </source>
</evidence>
<evidence type="ECO:0000313" key="5">
    <source>
        <dbReference type="EMBL" id="GAA1100898.1"/>
    </source>
</evidence>
<dbReference type="Gene3D" id="3.40.630.30">
    <property type="match status" value="1"/>
</dbReference>
<dbReference type="SUPFAM" id="SSF55729">
    <property type="entry name" value="Acyl-CoA N-acyltransferases (Nat)"/>
    <property type="match status" value="1"/>
</dbReference>
<dbReference type="InterPro" id="IPR016181">
    <property type="entry name" value="Acyl_CoA_acyltransferase"/>
</dbReference>
<proteinExistence type="inferred from homology"/>
<keyword evidence="1" id="KW-0808">Transferase</keyword>
<evidence type="ECO:0000256" key="1">
    <source>
        <dbReference type="ARBA" id="ARBA00022679"/>
    </source>
</evidence>
<dbReference type="PANTHER" id="PTHR43792">
    <property type="entry name" value="GNAT FAMILY, PUTATIVE (AFU_ORTHOLOGUE AFUA_3G00765)-RELATED-RELATED"/>
    <property type="match status" value="1"/>
</dbReference>
<evidence type="ECO:0000256" key="3">
    <source>
        <dbReference type="ARBA" id="ARBA00038502"/>
    </source>
</evidence>
<dbReference type="EMBL" id="BAAALG010000007">
    <property type="protein sequence ID" value="GAA1100898.1"/>
    <property type="molecule type" value="Genomic_DNA"/>
</dbReference>
<dbReference type="PROSITE" id="PS51186">
    <property type="entry name" value="GNAT"/>
    <property type="match status" value="1"/>
</dbReference>
<protein>
    <submittedName>
        <fullName evidence="5">GNAT family protein</fullName>
    </submittedName>
</protein>
<dbReference type="Pfam" id="PF13302">
    <property type="entry name" value="Acetyltransf_3"/>
    <property type="match status" value="1"/>
</dbReference>
<dbReference type="PANTHER" id="PTHR43792:SF8">
    <property type="entry name" value="[RIBOSOMAL PROTEIN US5]-ALANINE N-ACETYLTRANSFERASE"/>
    <property type="match status" value="1"/>
</dbReference>
<feature type="domain" description="N-acetyltransferase" evidence="4">
    <location>
        <begin position="13"/>
        <end position="176"/>
    </location>
</feature>
<comment type="caution">
    <text evidence="5">The sequence shown here is derived from an EMBL/GenBank/DDBJ whole genome shotgun (WGS) entry which is preliminary data.</text>
</comment>
<keyword evidence="6" id="KW-1185">Reference proteome</keyword>
<dbReference type="RefSeq" id="WP_415630054.1">
    <property type="nucleotide sequence ID" value="NZ_BAAALG010000007.1"/>
</dbReference>
<reference evidence="5 6" key="1">
    <citation type="journal article" date="2019" name="Int. J. Syst. Evol. Microbiol.">
        <title>The Global Catalogue of Microorganisms (GCM) 10K type strain sequencing project: providing services to taxonomists for standard genome sequencing and annotation.</title>
        <authorList>
            <consortium name="The Broad Institute Genomics Platform"/>
            <consortium name="The Broad Institute Genome Sequencing Center for Infectious Disease"/>
            <person name="Wu L."/>
            <person name="Ma J."/>
        </authorList>
    </citation>
    <scope>NUCLEOTIDE SEQUENCE [LARGE SCALE GENOMIC DNA]</scope>
    <source>
        <strain evidence="5 6">JCM 13008</strain>
    </source>
</reference>
<sequence>MSDWPVMLAHGPVGLRPLELADAKAWREARIRGAAWLKPWEATVPPGAGDRPATFRTMVRKLSKLAREGQAMPFAITVDGEFAGQVTVSNIVRGSAQFASIGYWVDPQFAGRGVVPMAVALVIDHCFATARLHRIEISIRPENVNSLRVVQKLGIAEVGYAPRYLHIDGEWRDHRQFAVTTEECPGGMVNRLLRAGFSISGESHPSHG</sequence>
<gene>
    <name evidence="5" type="ORF">GCM10009668_18740</name>
</gene>
<name>A0ABN1TU88_9ACTN</name>
<keyword evidence="2" id="KW-0012">Acyltransferase</keyword>
<evidence type="ECO:0000313" key="6">
    <source>
        <dbReference type="Proteomes" id="UP001501581"/>
    </source>
</evidence>